<reference evidence="2" key="1">
    <citation type="submission" date="2024-04" db="UniProtKB">
        <authorList>
            <consortium name="EnsemblMetazoa"/>
        </authorList>
    </citation>
    <scope>IDENTIFICATION</scope>
    <source>
        <strain evidence="2">EBRO</strain>
    </source>
</reference>
<name>A0AAG5DUH5_ANOAO</name>
<feature type="compositionally biased region" description="Basic and acidic residues" evidence="1">
    <location>
        <begin position="74"/>
        <end position="92"/>
    </location>
</feature>
<evidence type="ECO:0000313" key="2">
    <source>
        <dbReference type="EnsemblMetazoa" id="ENSAATROPP015072"/>
    </source>
</evidence>
<accession>A0AAG5DUH5</accession>
<feature type="region of interest" description="Disordered" evidence="1">
    <location>
        <begin position="70"/>
        <end position="100"/>
    </location>
</feature>
<sequence>FLRVLVDPHGERVALPPLCPSSTSSVFSSCFHKPTRVSSWFPTFRVASSWPVSSCSIVFCFAEREEPELNGGSIDREDARQGREGGRWRKQSDSPTGSEEIKHCRHLFNAAQEEQQERLIIFFLEPHQNEPVRGANPGARRTPKSSTPRLTSGDRHHPNPSTATEMARKREGFLAPGDTRICFRHTGSQR</sequence>
<dbReference type="EnsemblMetazoa" id="ENSAATROPT017092">
    <property type="protein sequence ID" value="ENSAATROPP015072"/>
    <property type="gene ID" value="ENSAATROPG013986"/>
</dbReference>
<proteinExistence type="predicted"/>
<evidence type="ECO:0000256" key="1">
    <source>
        <dbReference type="SAM" id="MobiDB-lite"/>
    </source>
</evidence>
<dbReference type="AlphaFoldDB" id="A0AAG5DUH5"/>
<keyword evidence="3" id="KW-1185">Reference proteome</keyword>
<organism evidence="2 3">
    <name type="scientific">Anopheles atroparvus</name>
    <name type="common">European mosquito</name>
    <dbReference type="NCBI Taxonomy" id="41427"/>
    <lineage>
        <taxon>Eukaryota</taxon>
        <taxon>Metazoa</taxon>
        <taxon>Ecdysozoa</taxon>
        <taxon>Arthropoda</taxon>
        <taxon>Hexapoda</taxon>
        <taxon>Insecta</taxon>
        <taxon>Pterygota</taxon>
        <taxon>Neoptera</taxon>
        <taxon>Endopterygota</taxon>
        <taxon>Diptera</taxon>
        <taxon>Nematocera</taxon>
        <taxon>Culicoidea</taxon>
        <taxon>Culicidae</taxon>
        <taxon>Anophelinae</taxon>
        <taxon>Anopheles</taxon>
    </lineage>
</organism>
<feature type="region of interest" description="Disordered" evidence="1">
    <location>
        <begin position="129"/>
        <end position="171"/>
    </location>
</feature>
<dbReference type="Proteomes" id="UP000075880">
    <property type="component" value="Unassembled WGS sequence"/>
</dbReference>
<evidence type="ECO:0000313" key="3">
    <source>
        <dbReference type="Proteomes" id="UP000075880"/>
    </source>
</evidence>
<protein>
    <submittedName>
        <fullName evidence="2">Uncharacterized protein</fullName>
    </submittedName>
</protein>